<proteinExistence type="predicted"/>
<keyword evidence="3" id="KW-1185">Reference proteome</keyword>
<name>A0ABQ3ZTR7_9ACTN</name>
<keyword evidence="1" id="KW-0472">Membrane</keyword>
<dbReference type="Proteomes" id="UP000603200">
    <property type="component" value="Unassembled WGS sequence"/>
</dbReference>
<evidence type="ECO:0000256" key="1">
    <source>
        <dbReference type="SAM" id="Phobius"/>
    </source>
</evidence>
<dbReference type="EMBL" id="BOMN01000064">
    <property type="protein sequence ID" value="GIE21991.1"/>
    <property type="molecule type" value="Genomic_DNA"/>
</dbReference>
<organism evidence="2 3">
    <name type="scientific">Winogradskya humida</name>
    <dbReference type="NCBI Taxonomy" id="113566"/>
    <lineage>
        <taxon>Bacteria</taxon>
        <taxon>Bacillati</taxon>
        <taxon>Actinomycetota</taxon>
        <taxon>Actinomycetes</taxon>
        <taxon>Micromonosporales</taxon>
        <taxon>Micromonosporaceae</taxon>
        <taxon>Winogradskya</taxon>
    </lineage>
</organism>
<protein>
    <submittedName>
        <fullName evidence="2">Uncharacterized protein</fullName>
    </submittedName>
</protein>
<gene>
    <name evidence="2" type="ORF">Ahu01nite_050930</name>
</gene>
<reference evidence="2 3" key="1">
    <citation type="submission" date="2021-01" db="EMBL/GenBank/DDBJ databases">
        <title>Whole genome shotgun sequence of Actinoplanes humidus NBRC 14915.</title>
        <authorList>
            <person name="Komaki H."/>
            <person name="Tamura T."/>
        </authorList>
    </citation>
    <scope>NUCLEOTIDE SEQUENCE [LARGE SCALE GENOMIC DNA]</scope>
    <source>
        <strain evidence="2 3">NBRC 14915</strain>
    </source>
</reference>
<sequence>MARGTSQSIIQRFLVDIDPAFARSQYLVFRSLFVVRPLGLGPGVREFPPGVELEGDVDSGPLVLGTSLSATVVTLGAARAQGDAGLAGALGDFGELVADPAPIPADLPFWWRVPFLAGLMLVVLLSSLSVLRSPRRTKHALGR</sequence>
<comment type="caution">
    <text evidence="2">The sequence shown here is derived from an EMBL/GenBank/DDBJ whole genome shotgun (WGS) entry which is preliminary data.</text>
</comment>
<evidence type="ECO:0000313" key="2">
    <source>
        <dbReference type="EMBL" id="GIE21991.1"/>
    </source>
</evidence>
<evidence type="ECO:0000313" key="3">
    <source>
        <dbReference type="Proteomes" id="UP000603200"/>
    </source>
</evidence>
<accession>A0ABQ3ZTR7</accession>
<dbReference type="RefSeq" id="WP_203839096.1">
    <property type="nucleotide sequence ID" value="NZ_BAAATV010000002.1"/>
</dbReference>
<keyword evidence="1" id="KW-1133">Transmembrane helix</keyword>
<feature type="transmembrane region" description="Helical" evidence="1">
    <location>
        <begin position="109"/>
        <end position="131"/>
    </location>
</feature>
<keyword evidence="1" id="KW-0812">Transmembrane</keyword>